<sequence>MIFKGRTLNPIQSEYVGLNDIVSINGIIGWLDFIGEDMIAVVDEKEILHKIATEEIHSVVKYTNFINGNMTNIPIRSLIKAA</sequence>
<reference evidence="1" key="2">
    <citation type="submission" date="2014-07" db="EMBL/GenBank/DDBJ databases">
        <title>Genetics and epidemiology of antimicrobial resistance in B. fragilis group.</title>
        <authorList>
            <person name="Sydenham T.V."/>
            <person name="Hasman H."/>
            <person name="Kemp M."/>
            <person name="Justesen U.S."/>
        </authorList>
    </citation>
    <scope>NUCLEOTIDE SEQUENCE [LARGE SCALE GENOMIC DNA]</scope>
    <source>
        <strain evidence="1">DCMOUH0018B</strain>
    </source>
</reference>
<dbReference type="RefSeq" id="WP_044300061.1">
    <property type="nucleotide sequence ID" value="NZ_CAEUHN010000012.1"/>
</dbReference>
<comment type="caution">
    <text evidence="1">The sequence shown here is derived from an EMBL/GenBank/DDBJ whole genome shotgun (WGS) entry which is preliminary data.</text>
</comment>
<organism evidence="1">
    <name type="scientific">Bacteroides fragilis</name>
    <dbReference type="NCBI Taxonomy" id="817"/>
    <lineage>
        <taxon>Bacteria</taxon>
        <taxon>Pseudomonadati</taxon>
        <taxon>Bacteroidota</taxon>
        <taxon>Bacteroidia</taxon>
        <taxon>Bacteroidales</taxon>
        <taxon>Bacteroidaceae</taxon>
        <taxon>Bacteroides</taxon>
    </lineage>
</organism>
<dbReference type="PATRIC" id="fig|817.53.peg.1527"/>
<proteinExistence type="predicted"/>
<protein>
    <submittedName>
        <fullName evidence="1">Uncharacterized protein</fullName>
    </submittedName>
</protein>
<reference evidence="1" key="1">
    <citation type="book" date="2014" name="THE 24TH EUROPEAN CONGRESS OF CLINICAL MICROBIOLOGY AND INFECTIOUS DISEASES" publisher="ECCMID 2014" city="Barcelona, Spain">
        <title>Identification of resistance genes in three multidrug-resistant Bacteroides fragilis isolates by whole genome sequencing.</title>
        <editorList>
            <person name="Unknown"/>
            <person name="A."/>
        </editorList>
        <authorList>
            <person name="Sydenham T.V."/>
            <person name="Hasman H."/>
            <person name="Wang M."/>
            <person name="Soki J."/>
            <person name="Nagy E."/>
            <person name="Justesen U.S."/>
        </authorList>
    </citation>
    <scope>NUCLEOTIDE SEQUENCE</scope>
    <source>
        <strain evidence="1">DCMOUH0018B</strain>
    </source>
</reference>
<evidence type="ECO:0000313" key="1">
    <source>
        <dbReference type="EMBL" id="KFX75268.1"/>
    </source>
</evidence>
<dbReference type="AlphaFoldDB" id="A0A0I9SAS9"/>
<accession>A0A0I9SAS9</accession>
<name>A0A0I9SAS9_BACFG</name>
<gene>
    <name evidence="1" type="ORF">EE52_0207380</name>
</gene>
<dbReference type="EMBL" id="JMZZ02000103">
    <property type="protein sequence ID" value="KFX75268.1"/>
    <property type="molecule type" value="Genomic_DNA"/>
</dbReference>